<accession>A0A5C3LVC8</accession>
<gene>
    <name evidence="1" type="ORF">BDQ12DRAFT_725688</name>
</gene>
<keyword evidence="2" id="KW-1185">Reference proteome</keyword>
<dbReference type="AlphaFoldDB" id="A0A5C3LVC8"/>
<proteinExistence type="predicted"/>
<reference evidence="1 2" key="1">
    <citation type="journal article" date="2019" name="Nat. Ecol. Evol.">
        <title>Megaphylogeny resolves global patterns of mushroom evolution.</title>
        <authorList>
            <person name="Varga T."/>
            <person name="Krizsan K."/>
            <person name="Foldi C."/>
            <person name="Dima B."/>
            <person name="Sanchez-Garcia M."/>
            <person name="Sanchez-Ramirez S."/>
            <person name="Szollosi G.J."/>
            <person name="Szarkandi J.G."/>
            <person name="Papp V."/>
            <person name="Albert L."/>
            <person name="Andreopoulos W."/>
            <person name="Angelini C."/>
            <person name="Antonin V."/>
            <person name="Barry K.W."/>
            <person name="Bougher N.L."/>
            <person name="Buchanan P."/>
            <person name="Buyck B."/>
            <person name="Bense V."/>
            <person name="Catcheside P."/>
            <person name="Chovatia M."/>
            <person name="Cooper J."/>
            <person name="Damon W."/>
            <person name="Desjardin D."/>
            <person name="Finy P."/>
            <person name="Geml J."/>
            <person name="Haridas S."/>
            <person name="Hughes K."/>
            <person name="Justo A."/>
            <person name="Karasinski D."/>
            <person name="Kautmanova I."/>
            <person name="Kiss B."/>
            <person name="Kocsube S."/>
            <person name="Kotiranta H."/>
            <person name="LaButti K.M."/>
            <person name="Lechner B.E."/>
            <person name="Liimatainen K."/>
            <person name="Lipzen A."/>
            <person name="Lukacs Z."/>
            <person name="Mihaltcheva S."/>
            <person name="Morgado L.N."/>
            <person name="Niskanen T."/>
            <person name="Noordeloos M.E."/>
            <person name="Ohm R.A."/>
            <person name="Ortiz-Santana B."/>
            <person name="Ovrebo C."/>
            <person name="Racz N."/>
            <person name="Riley R."/>
            <person name="Savchenko A."/>
            <person name="Shiryaev A."/>
            <person name="Soop K."/>
            <person name="Spirin V."/>
            <person name="Szebenyi C."/>
            <person name="Tomsovsky M."/>
            <person name="Tulloss R.E."/>
            <person name="Uehling J."/>
            <person name="Grigoriev I.V."/>
            <person name="Vagvolgyi C."/>
            <person name="Papp T."/>
            <person name="Martin F.M."/>
            <person name="Miettinen O."/>
            <person name="Hibbett D.S."/>
            <person name="Nagy L.G."/>
        </authorList>
    </citation>
    <scope>NUCLEOTIDE SEQUENCE [LARGE SCALE GENOMIC DNA]</scope>
    <source>
        <strain evidence="1 2">CBS 166.37</strain>
    </source>
</reference>
<dbReference type="EMBL" id="ML213618">
    <property type="protein sequence ID" value="TFK35898.1"/>
    <property type="molecule type" value="Genomic_DNA"/>
</dbReference>
<dbReference type="OrthoDB" id="3258969at2759"/>
<protein>
    <submittedName>
        <fullName evidence="1">Uncharacterized protein</fullName>
    </submittedName>
</protein>
<evidence type="ECO:0000313" key="2">
    <source>
        <dbReference type="Proteomes" id="UP000308652"/>
    </source>
</evidence>
<organism evidence="1 2">
    <name type="scientific">Crucibulum laeve</name>
    <dbReference type="NCBI Taxonomy" id="68775"/>
    <lineage>
        <taxon>Eukaryota</taxon>
        <taxon>Fungi</taxon>
        <taxon>Dikarya</taxon>
        <taxon>Basidiomycota</taxon>
        <taxon>Agaricomycotina</taxon>
        <taxon>Agaricomycetes</taxon>
        <taxon>Agaricomycetidae</taxon>
        <taxon>Agaricales</taxon>
        <taxon>Agaricineae</taxon>
        <taxon>Nidulariaceae</taxon>
        <taxon>Crucibulum</taxon>
    </lineage>
</organism>
<evidence type="ECO:0000313" key="1">
    <source>
        <dbReference type="EMBL" id="TFK35898.1"/>
    </source>
</evidence>
<sequence>MSGLIAGILKDDASTSMKPRAEKIPVEVDGSIAGAVPQSSAYIRKVKASAVNVDVATLHAASESDTANVDSAEITVPSRSLAHCLVHLIRVADRGVPYHAVISKCSPGENLPKFSMSQRKRCFLLKCLKQPAVYMAELLAAARGGFIGIRTILEEMEKEVYSIDGRWVIKIYGQNCDQRSAFEVSWMDEWGRLVDEKIGDVRPFFDGPLDESSRTEDDTFRAAILHPAGRGLCRYSTFNNTNRPTTS</sequence>
<name>A0A5C3LVC8_9AGAR</name>
<dbReference type="Proteomes" id="UP000308652">
    <property type="component" value="Unassembled WGS sequence"/>
</dbReference>